<feature type="domain" description="RelA/SpoT" evidence="3">
    <location>
        <begin position="254"/>
        <end position="363"/>
    </location>
</feature>
<dbReference type="CDD" id="cd05399">
    <property type="entry name" value="NT_Rel-Spo_like"/>
    <property type="match status" value="1"/>
</dbReference>
<dbReference type="InterPro" id="IPR012676">
    <property type="entry name" value="TGS-like"/>
</dbReference>
<dbReference type="SMART" id="SM00954">
    <property type="entry name" value="RelA_SpoT"/>
    <property type="match status" value="1"/>
</dbReference>
<dbReference type="FunFam" id="1.10.3210.10:FF:000001">
    <property type="entry name" value="GTP pyrophosphokinase RelA"/>
    <property type="match status" value="1"/>
</dbReference>
<dbReference type="InterPro" id="IPR007685">
    <property type="entry name" value="RelA_SpoT"/>
</dbReference>
<dbReference type="SUPFAM" id="SSF81301">
    <property type="entry name" value="Nucleotidyltransferase"/>
    <property type="match status" value="1"/>
</dbReference>
<comment type="function">
    <text evidence="1">In eubacteria ppGpp (guanosine 3'-diphosphate 5'-diphosphate) is a mediator of the stringent response that coordinates a variety of cellular activities in response to changes in nutritional abundance.</text>
</comment>
<evidence type="ECO:0000313" key="5">
    <source>
        <dbReference type="EMBL" id="PHO17365.1"/>
    </source>
</evidence>
<dbReference type="RefSeq" id="WP_099343092.1">
    <property type="nucleotide sequence ID" value="NZ_CP032098.1"/>
</dbReference>
<evidence type="ECO:0000313" key="4">
    <source>
        <dbReference type="EMBL" id="AXX91747.1"/>
    </source>
</evidence>
<dbReference type="Gene3D" id="3.10.20.30">
    <property type="match status" value="1"/>
</dbReference>
<dbReference type="InterPro" id="IPR043519">
    <property type="entry name" value="NT_sf"/>
</dbReference>
<evidence type="ECO:0000259" key="3">
    <source>
        <dbReference type="SMART" id="SM00954"/>
    </source>
</evidence>
<dbReference type="KEGG" id="amol:AMOL_0751"/>
<dbReference type="GO" id="GO:0005886">
    <property type="term" value="C:plasma membrane"/>
    <property type="evidence" value="ECO:0007669"/>
    <property type="project" value="TreeGrafter"/>
</dbReference>
<dbReference type="EMBL" id="NXFY01000018">
    <property type="protein sequence ID" value="PHO17365.1"/>
    <property type="molecule type" value="Genomic_DNA"/>
</dbReference>
<comment type="similarity">
    <text evidence="1">Belongs to the relA/spoT family.</text>
</comment>
<dbReference type="SMART" id="SM00471">
    <property type="entry name" value="HDc"/>
    <property type="match status" value="1"/>
</dbReference>
<dbReference type="GO" id="GO:0015969">
    <property type="term" value="P:guanosine tetraphosphate metabolic process"/>
    <property type="evidence" value="ECO:0007669"/>
    <property type="project" value="InterPro"/>
</dbReference>
<keyword evidence="5" id="KW-0378">Hydrolase</keyword>
<dbReference type="InterPro" id="IPR004811">
    <property type="entry name" value="RelA/Spo_fam"/>
</dbReference>
<evidence type="ECO:0000313" key="7">
    <source>
        <dbReference type="Proteomes" id="UP000262712"/>
    </source>
</evidence>
<reference evidence="5 6" key="1">
    <citation type="submission" date="2017-09" db="EMBL/GenBank/DDBJ databases">
        <title>Arcobacter canalis sp. nov., a new species isolated from a water canal contaminated with urban sewage.</title>
        <authorList>
            <person name="Perez-Cataluna A."/>
            <person name="Salas-Masso N."/>
            <person name="Figueras M.J."/>
        </authorList>
    </citation>
    <scope>NUCLEOTIDE SEQUENCE [LARGE SCALE GENOMIC DNA]</scope>
    <source>
        <strain evidence="5 6">F98-3</strain>
    </source>
</reference>
<keyword evidence="6" id="KW-1185">Reference proteome</keyword>
<dbReference type="SUPFAM" id="SSF81271">
    <property type="entry name" value="TGS-like"/>
    <property type="match status" value="1"/>
</dbReference>
<dbReference type="FunFam" id="3.10.20.30:FF:000002">
    <property type="entry name" value="GTP pyrophosphokinase (RelA/SpoT)"/>
    <property type="match status" value="1"/>
</dbReference>
<dbReference type="Gene3D" id="1.10.3210.10">
    <property type="entry name" value="Hypothetical protein af1432"/>
    <property type="match status" value="1"/>
</dbReference>
<dbReference type="GO" id="GO:0008893">
    <property type="term" value="F:guanosine-3',5'-bis(diphosphate) 3'-diphosphatase activity"/>
    <property type="evidence" value="ECO:0007669"/>
    <property type="project" value="UniProtKB-EC"/>
</dbReference>
<dbReference type="GO" id="GO:0042594">
    <property type="term" value="P:response to starvation"/>
    <property type="evidence" value="ECO:0007669"/>
    <property type="project" value="TreeGrafter"/>
</dbReference>
<dbReference type="Pfam" id="PF13328">
    <property type="entry name" value="HD_4"/>
    <property type="match status" value="1"/>
</dbReference>
<dbReference type="NCBIfam" id="TIGR00691">
    <property type="entry name" value="spoT_relA"/>
    <property type="match status" value="1"/>
</dbReference>
<keyword evidence="4" id="KW-0808">Transferase</keyword>
<dbReference type="PANTHER" id="PTHR21262">
    <property type="entry name" value="GUANOSINE-3',5'-BIS DIPHOSPHATE 3'-PYROPHOSPHOHYDROLASE"/>
    <property type="match status" value="1"/>
</dbReference>
<feature type="domain" description="HD/PDEase" evidence="2">
    <location>
        <begin position="49"/>
        <end position="169"/>
    </location>
</feature>
<evidence type="ECO:0000313" key="6">
    <source>
        <dbReference type="Proteomes" id="UP000221222"/>
    </source>
</evidence>
<dbReference type="AlphaFoldDB" id="A0A2G1DFV1"/>
<dbReference type="GO" id="GO:0008728">
    <property type="term" value="F:GTP diphosphokinase activity"/>
    <property type="evidence" value="ECO:0007669"/>
    <property type="project" value="UniProtKB-EC"/>
</dbReference>
<evidence type="ECO:0000259" key="2">
    <source>
        <dbReference type="SMART" id="SM00471"/>
    </source>
</evidence>
<dbReference type="SUPFAM" id="SSF109604">
    <property type="entry name" value="HD-domain/PDEase-like"/>
    <property type="match status" value="1"/>
</dbReference>
<dbReference type="CDD" id="cd00077">
    <property type="entry name" value="HDc"/>
    <property type="match status" value="1"/>
</dbReference>
<proteinExistence type="inferred from homology"/>
<name>A0A2G1DFV1_9BACT</name>
<dbReference type="Pfam" id="PF04607">
    <property type="entry name" value="RelA_SpoT"/>
    <property type="match status" value="1"/>
</dbReference>
<gene>
    <name evidence="4" type="primary">spoT</name>
    <name evidence="4" type="ORF">AMOL_0751</name>
    <name evidence="5" type="ORF">CPU12_10590</name>
</gene>
<dbReference type="EMBL" id="CP032098">
    <property type="protein sequence ID" value="AXX91747.1"/>
    <property type="molecule type" value="Genomic_DNA"/>
</dbReference>
<protein>
    <submittedName>
        <fullName evidence="5">Bifunctional (P)ppGpp synthase/hydrolase</fullName>
    </submittedName>
    <submittedName>
        <fullName evidence="4">PpGpp synthetase / guanosine-3',5'-bis(Diphosphate) 3' pyrophosphohydrolase</fullName>
        <ecNumber evidence="4">2.7.6.5</ecNumber>
        <ecNumber evidence="4">3.1.7.2</ecNumber>
    </submittedName>
</protein>
<dbReference type="Pfam" id="PF02824">
    <property type="entry name" value="TGS"/>
    <property type="match status" value="1"/>
</dbReference>
<evidence type="ECO:0000256" key="1">
    <source>
        <dbReference type="RuleBase" id="RU003847"/>
    </source>
</evidence>
<dbReference type="Proteomes" id="UP000262712">
    <property type="component" value="Chromosome"/>
</dbReference>
<dbReference type="InterPro" id="IPR003607">
    <property type="entry name" value="HD/PDEase_dom"/>
</dbReference>
<dbReference type="Gene3D" id="3.30.460.10">
    <property type="entry name" value="Beta Polymerase, domain 2"/>
    <property type="match status" value="1"/>
</dbReference>
<dbReference type="Proteomes" id="UP000221222">
    <property type="component" value="Unassembled WGS sequence"/>
</dbReference>
<organism evidence="5 6">
    <name type="scientific">Malaciobacter molluscorum LMG 25693</name>
    <dbReference type="NCBI Taxonomy" id="870501"/>
    <lineage>
        <taxon>Bacteria</taxon>
        <taxon>Pseudomonadati</taxon>
        <taxon>Campylobacterota</taxon>
        <taxon>Epsilonproteobacteria</taxon>
        <taxon>Campylobacterales</taxon>
        <taxon>Arcobacteraceae</taxon>
        <taxon>Malaciobacter</taxon>
    </lineage>
</organism>
<accession>A0A2G1DFV1</accession>
<dbReference type="EC" id="3.1.7.2" evidence="4"/>
<dbReference type="InterPro" id="IPR012675">
    <property type="entry name" value="Beta-grasp_dom_sf"/>
</dbReference>
<dbReference type="EC" id="2.7.6.5" evidence="4"/>
<sequence length="712" mass="82869">MDPFIEKIQSINTIDDAINELKKNTELTPKLKSIIDFCIKAHENQFRKSGEPYVVHPILVATIISHFSQDEAVIATSLLHDVVEDTKYDLNFVKNNWGEDISHMVDGLTKIVEIREHEFSSSISDSRTMSSAMTFRKMLIASIDDVRVLLVKLCDRLHNMLTLDALNEQKQKRIAEETLVVYVPIAHRLGISTLKNHLEDLAFYYIYPEEYKKIDTFIKEHEHAIQLTFNSFITNTKIVLEKNGYDSSKVKILSRIKHHYSIYLKMQRKGVTIDEVLDLLAIRVLVPEEIDCYKVLGHLHLAYKPLISRFKDYVSTPKENGYRTIHTTVFYNSKIYEIQIRTFEMHKIAEYGIAAHWKYKSGAKNGPNLNWLKSLEFSNENIEEFYADTKDDLYSEEIVVYSPHGDTFNLPRGSTAYDFAYAVHTDVGKNAFECYINKIKKPLLTELKSSDIVSIKTTDHVIPRCSWIDMVKTNRAKKQIKIICSQRQKELDEFTGINIIDTIFNRYTQQITNTYPFVSIHKVATNLDFLRNIKKQIETKLIKEHGLVTRFKILASKLKTYKFDNILIYSNFSINSVLFDHCCHPKFGDDIVAFKSGNKAIIHHKMCDKAYKKIKSKHSMLFCKWTKDTLYPYKMVVSLANTKGELAKLLMYMSKYEGYILSVDYGREKHSYRQYCDIEFEINNSNVEEVRKIVEQKAKVIEFTSKKDAYNK</sequence>
<dbReference type="InterPro" id="IPR004095">
    <property type="entry name" value="TGS"/>
</dbReference>
<reference evidence="4 7" key="2">
    <citation type="submission" date="2018-08" db="EMBL/GenBank/DDBJ databases">
        <title>Complete genome of the Arcobacter molluscorum type strain LMG 25693.</title>
        <authorList>
            <person name="Miller W.G."/>
            <person name="Yee E."/>
            <person name="Bono J.L."/>
        </authorList>
    </citation>
    <scope>NUCLEOTIDE SEQUENCE [LARGE SCALE GENOMIC DNA]</scope>
    <source>
        <strain evidence="4 7">CECT 7696</strain>
    </source>
</reference>
<dbReference type="PANTHER" id="PTHR21262:SF36">
    <property type="entry name" value="BIFUNCTIONAL (P)PPGPP SYNTHASE_HYDROLASE SPOT"/>
    <property type="match status" value="1"/>
</dbReference>